<feature type="domain" description="Aminotransferase class I/classII large" evidence="7">
    <location>
        <begin position="53"/>
        <end position="396"/>
    </location>
</feature>
<dbReference type="InterPro" id="IPR004838">
    <property type="entry name" value="NHTrfase_class1_PyrdxlP-BS"/>
</dbReference>
<dbReference type="GO" id="GO:0006520">
    <property type="term" value="P:amino acid metabolic process"/>
    <property type="evidence" value="ECO:0007669"/>
    <property type="project" value="InterPro"/>
</dbReference>
<dbReference type="PROSITE" id="PS00105">
    <property type="entry name" value="AA_TRANSFER_CLASS_1"/>
    <property type="match status" value="1"/>
</dbReference>
<accession>A0A5E7VQJ1</accession>
<proteinExistence type="inferred from homology"/>
<dbReference type="SUPFAM" id="SSF53383">
    <property type="entry name" value="PLP-dependent transferases"/>
    <property type="match status" value="1"/>
</dbReference>
<dbReference type="GO" id="GO:0008483">
    <property type="term" value="F:transaminase activity"/>
    <property type="evidence" value="ECO:0007669"/>
    <property type="project" value="UniProtKB-KW"/>
</dbReference>
<evidence type="ECO:0000256" key="5">
    <source>
        <dbReference type="ARBA" id="ARBA00022898"/>
    </source>
</evidence>
<dbReference type="AlphaFoldDB" id="A0A5E7VQJ1"/>
<dbReference type="NCBIfam" id="NF004770">
    <property type="entry name" value="PRK06108.1"/>
    <property type="match status" value="1"/>
</dbReference>
<evidence type="ECO:0000256" key="6">
    <source>
        <dbReference type="RuleBase" id="RU000481"/>
    </source>
</evidence>
<evidence type="ECO:0000313" key="8">
    <source>
        <dbReference type="EMBL" id="VVQ25019.1"/>
    </source>
</evidence>
<dbReference type="RefSeq" id="WP_150795569.1">
    <property type="nucleotide sequence ID" value="NZ_CABVJG010000025.1"/>
</dbReference>
<dbReference type="Proteomes" id="UP000412311">
    <property type="component" value="Unassembled WGS sequence"/>
</dbReference>
<dbReference type="GO" id="GO:0030170">
    <property type="term" value="F:pyridoxal phosphate binding"/>
    <property type="evidence" value="ECO:0007669"/>
    <property type="project" value="InterPro"/>
</dbReference>
<dbReference type="PANTHER" id="PTHR46383">
    <property type="entry name" value="ASPARTATE AMINOTRANSFERASE"/>
    <property type="match status" value="1"/>
</dbReference>
<protein>
    <recommendedName>
        <fullName evidence="6">Aminotransferase</fullName>
        <ecNumber evidence="6">2.6.1.-</ecNumber>
    </recommendedName>
</protein>
<evidence type="ECO:0000256" key="4">
    <source>
        <dbReference type="ARBA" id="ARBA00022679"/>
    </source>
</evidence>
<dbReference type="InterPro" id="IPR015424">
    <property type="entry name" value="PyrdxlP-dep_Trfase"/>
</dbReference>
<keyword evidence="4 6" id="KW-0808">Transferase</keyword>
<dbReference type="EMBL" id="CABVJG010000025">
    <property type="protein sequence ID" value="VVQ25019.1"/>
    <property type="molecule type" value="Genomic_DNA"/>
</dbReference>
<comment type="similarity">
    <text evidence="2 6">Belongs to the class-I pyridoxal-phosphate-dependent aminotransferase family.</text>
</comment>
<evidence type="ECO:0000313" key="9">
    <source>
        <dbReference type="Proteomes" id="UP000412311"/>
    </source>
</evidence>
<evidence type="ECO:0000256" key="1">
    <source>
        <dbReference type="ARBA" id="ARBA00001933"/>
    </source>
</evidence>
<dbReference type="InterPro" id="IPR050596">
    <property type="entry name" value="AspAT/PAT-like"/>
</dbReference>
<dbReference type="InterPro" id="IPR015421">
    <property type="entry name" value="PyrdxlP-dep_Trfase_major"/>
</dbReference>
<comment type="cofactor">
    <cofactor evidence="1 6">
        <name>pyridoxal 5'-phosphate</name>
        <dbReference type="ChEBI" id="CHEBI:597326"/>
    </cofactor>
</comment>
<evidence type="ECO:0000256" key="3">
    <source>
        <dbReference type="ARBA" id="ARBA00022576"/>
    </source>
</evidence>
<dbReference type="CDD" id="cd00609">
    <property type="entry name" value="AAT_like"/>
    <property type="match status" value="1"/>
</dbReference>
<keyword evidence="3 6" id="KW-0032">Aminotransferase</keyword>
<reference evidence="8 9" key="1">
    <citation type="submission" date="2019-09" db="EMBL/GenBank/DDBJ databases">
        <authorList>
            <person name="Chandra G."/>
            <person name="Truman W A."/>
        </authorList>
    </citation>
    <scope>NUCLEOTIDE SEQUENCE [LARGE SCALE GENOMIC DNA]</scope>
    <source>
        <strain evidence="8">PS925</strain>
    </source>
</reference>
<name>A0A5E7VQJ1_PSEFL</name>
<evidence type="ECO:0000259" key="7">
    <source>
        <dbReference type="Pfam" id="PF00155"/>
    </source>
</evidence>
<gene>
    <name evidence="8" type="primary">aspC_3</name>
    <name evidence="8" type="ORF">PS925_05646</name>
</gene>
<dbReference type="InterPro" id="IPR004839">
    <property type="entry name" value="Aminotransferase_I/II_large"/>
</dbReference>
<organism evidence="8 9">
    <name type="scientific">Pseudomonas fluorescens</name>
    <dbReference type="NCBI Taxonomy" id="294"/>
    <lineage>
        <taxon>Bacteria</taxon>
        <taxon>Pseudomonadati</taxon>
        <taxon>Pseudomonadota</taxon>
        <taxon>Gammaproteobacteria</taxon>
        <taxon>Pseudomonadales</taxon>
        <taxon>Pseudomonadaceae</taxon>
        <taxon>Pseudomonas</taxon>
    </lineage>
</organism>
<keyword evidence="5" id="KW-0663">Pyridoxal phosphate</keyword>
<dbReference type="Gene3D" id="3.40.640.10">
    <property type="entry name" value="Type I PLP-dependent aspartate aminotransferase-like (Major domain)"/>
    <property type="match status" value="1"/>
</dbReference>
<dbReference type="EC" id="2.6.1.-" evidence="6"/>
<dbReference type="Pfam" id="PF00155">
    <property type="entry name" value="Aminotran_1_2"/>
    <property type="match status" value="1"/>
</dbReference>
<evidence type="ECO:0000256" key="2">
    <source>
        <dbReference type="ARBA" id="ARBA00007441"/>
    </source>
</evidence>
<sequence>MVSLENTGKQSSGAACTAFEHLATFDLDHIAGSQLVGVAREAFRLGDVDFLCFGESDHPSPASAQIALKQALDAGQTRYPDIRGLPALRQGLADYLSDLHQVDVDESRIAVTASGMAAINVAFAALLREGDSAVLISPAWPNPGNLAALKGVNVREVGLELGEQGFTLDLQALEAALPGARVLFLNSPNNPTGWTASSEQLQTILTLCRRFGVWIISDEVYSRLTYDESRAAPSMLEIATARDRLVVCNSFSKAWAMTGYRAGWLVVPEGQREKLGELIELTHSGVAPFVQMAALAALQDKSFVEGFRDYCRTGREIVCAALSGVPGITLHVPDAALYAFIRLDGVADSLGLAMALVQRHGVAIAPGSAFGAAGEGFIRVCFAQKPELLRRAMQRLAHGLEVELANRNPAQDIEPIQMRTAACLT</sequence>